<protein>
    <submittedName>
        <fullName evidence="2">Uncharacterized protein</fullName>
    </submittedName>
</protein>
<dbReference type="OrthoDB" id="9987288at2"/>
<dbReference type="EMBL" id="LGTC01000001">
    <property type="protein sequence ID" value="KNY26725.1"/>
    <property type="molecule type" value="Genomic_DNA"/>
</dbReference>
<feature type="transmembrane region" description="Helical" evidence="1">
    <location>
        <begin position="6"/>
        <end position="27"/>
    </location>
</feature>
<organism evidence="2 3">
    <name type="scientific">Pseudobacteroides cellulosolvens ATCC 35603 = DSM 2933</name>
    <dbReference type="NCBI Taxonomy" id="398512"/>
    <lineage>
        <taxon>Bacteria</taxon>
        <taxon>Bacillati</taxon>
        <taxon>Bacillota</taxon>
        <taxon>Clostridia</taxon>
        <taxon>Eubacteriales</taxon>
        <taxon>Oscillospiraceae</taxon>
        <taxon>Pseudobacteroides</taxon>
    </lineage>
</organism>
<reference evidence="3" key="1">
    <citation type="submission" date="2015-07" db="EMBL/GenBank/DDBJ databases">
        <title>Near-Complete Genome Sequence of the Cellulolytic Bacterium Bacteroides (Pseudobacteroides) cellulosolvens ATCC 35603.</title>
        <authorList>
            <person name="Dassa B."/>
            <person name="Utturkar S.M."/>
            <person name="Klingeman D.M."/>
            <person name="Hurt R.A."/>
            <person name="Keller M."/>
            <person name="Xu J."/>
            <person name="Reddy Y.H.K."/>
            <person name="Borovok I."/>
            <person name="Grinberg I.R."/>
            <person name="Lamed R."/>
            <person name="Zhivin O."/>
            <person name="Bayer E.A."/>
            <person name="Brown S.D."/>
        </authorList>
    </citation>
    <scope>NUCLEOTIDE SEQUENCE [LARGE SCALE GENOMIC DNA]</scope>
    <source>
        <strain evidence="3">DSM 2933</strain>
    </source>
</reference>
<keyword evidence="3" id="KW-1185">Reference proteome</keyword>
<accession>A0A0L6JLW9</accession>
<evidence type="ECO:0000313" key="3">
    <source>
        <dbReference type="Proteomes" id="UP000036923"/>
    </source>
</evidence>
<keyword evidence="1" id="KW-0812">Transmembrane</keyword>
<dbReference type="Proteomes" id="UP000036923">
    <property type="component" value="Unassembled WGS sequence"/>
</dbReference>
<keyword evidence="1" id="KW-1133">Transmembrane helix</keyword>
<proteinExistence type="predicted"/>
<gene>
    <name evidence="2" type="ORF">Bccel_1990</name>
</gene>
<evidence type="ECO:0000313" key="2">
    <source>
        <dbReference type="EMBL" id="KNY26725.1"/>
    </source>
</evidence>
<keyword evidence="1" id="KW-0472">Membrane</keyword>
<evidence type="ECO:0000256" key="1">
    <source>
        <dbReference type="SAM" id="Phobius"/>
    </source>
</evidence>
<dbReference type="STRING" id="398512.Bccel_1990"/>
<comment type="caution">
    <text evidence="2">The sequence shown here is derived from an EMBL/GenBank/DDBJ whole genome shotgun (WGS) entry which is preliminary data.</text>
</comment>
<sequence>MAGKLFGTFLIIMFLTYMVLLSSFYFMHQSVSINVNSINYNVCESLSTLGILTPQLFTYLSDSLSKYGNYRIKIKLERQLKAGVYDTYFYDGDDLRKEIGGNTGVQGGMNILNSKLSVGDRVTIYVEDNDLTLFGRLINATFFGGNSGKAVDTRIKSLKSCIISNEPKDLVKGYDVIADIKNRNEPIIISVSTKLGYSIYSYDSTNTVYGDSDNERITAGVPGSDYILETGEFLRELSYENDGATIKEVIYTQQ</sequence>
<name>A0A0L6JLW9_9FIRM</name>
<dbReference type="AlphaFoldDB" id="A0A0L6JLW9"/>
<dbReference type="RefSeq" id="WP_036946817.1">
    <property type="nucleotide sequence ID" value="NZ_KN050764.1"/>
</dbReference>